<protein>
    <recommendedName>
        <fullName evidence="3">IL-3 receptor alpha chain N-terminal domain-containing protein</fullName>
    </recommendedName>
</protein>
<proteinExistence type="predicted"/>
<organism evidence="4 5">
    <name type="scientific">Prolemur simus</name>
    <name type="common">Greater bamboo lemur</name>
    <name type="synonym">Hapalemur simus</name>
    <dbReference type="NCBI Taxonomy" id="1328070"/>
    <lineage>
        <taxon>Eukaryota</taxon>
        <taxon>Metazoa</taxon>
        <taxon>Chordata</taxon>
        <taxon>Craniata</taxon>
        <taxon>Vertebrata</taxon>
        <taxon>Euteleostomi</taxon>
        <taxon>Mammalia</taxon>
        <taxon>Eutheria</taxon>
        <taxon>Euarchontoglires</taxon>
        <taxon>Primates</taxon>
        <taxon>Strepsirrhini</taxon>
        <taxon>Lemuriformes</taxon>
        <taxon>Lemuridae</taxon>
        <taxon>Prolemur</taxon>
    </lineage>
</organism>
<dbReference type="Proteomes" id="UP000694414">
    <property type="component" value="Unplaced"/>
</dbReference>
<dbReference type="InterPro" id="IPR040907">
    <property type="entry name" value="IL3Ra_N"/>
</dbReference>
<accession>A0A8C9B788</accession>
<feature type="compositionally biased region" description="Low complexity" evidence="1">
    <location>
        <begin position="77"/>
        <end position="89"/>
    </location>
</feature>
<keyword evidence="2" id="KW-0732">Signal</keyword>
<evidence type="ECO:0000256" key="1">
    <source>
        <dbReference type="SAM" id="MobiDB-lite"/>
    </source>
</evidence>
<evidence type="ECO:0000313" key="4">
    <source>
        <dbReference type="Ensembl" id="ENSPSMP00000037585.1"/>
    </source>
</evidence>
<feature type="compositionally biased region" description="Basic and acidic residues" evidence="1">
    <location>
        <begin position="93"/>
        <end position="109"/>
    </location>
</feature>
<dbReference type="GeneTree" id="ENSGT00940000181228"/>
<dbReference type="Ensembl" id="ENSPSMT00000043286.1">
    <property type="protein sequence ID" value="ENSPSMP00000037585.1"/>
    <property type="gene ID" value="ENSPSMG00000025814.1"/>
</dbReference>
<sequence length="142" mass="15360">MVLLVTALLLSELLDPVFLLTPEHLDAPTPEPEPALHVKFDPRNMKLAWDCRENTTSVTCAMVPREGDRAVKKVSRLPRSAPSSARPSANPEKGGDELKAHWGHLETRRVGRAGDPGGAGSWARRVGGLIPWGSSVGQLRAN</sequence>
<evidence type="ECO:0000256" key="2">
    <source>
        <dbReference type="SAM" id="SignalP"/>
    </source>
</evidence>
<dbReference type="AlphaFoldDB" id="A0A8C9B788"/>
<feature type="region of interest" description="Disordered" evidence="1">
    <location>
        <begin position="69"/>
        <end position="120"/>
    </location>
</feature>
<keyword evidence="5" id="KW-1185">Reference proteome</keyword>
<name>A0A8C9B788_PROSS</name>
<dbReference type="Pfam" id="PF18611">
    <property type="entry name" value="IL3Ra_N"/>
    <property type="match status" value="1"/>
</dbReference>
<reference evidence="4" key="2">
    <citation type="submission" date="2025-09" db="UniProtKB">
        <authorList>
            <consortium name="Ensembl"/>
        </authorList>
    </citation>
    <scope>IDENTIFICATION</scope>
</reference>
<feature type="signal peptide" evidence="2">
    <location>
        <begin position="1"/>
        <end position="19"/>
    </location>
</feature>
<feature type="chain" id="PRO_5034864206" description="IL-3 receptor alpha chain N-terminal domain-containing protein" evidence="2">
    <location>
        <begin position="20"/>
        <end position="142"/>
    </location>
</feature>
<evidence type="ECO:0000259" key="3">
    <source>
        <dbReference type="Pfam" id="PF18611"/>
    </source>
</evidence>
<evidence type="ECO:0000313" key="5">
    <source>
        <dbReference type="Proteomes" id="UP000694414"/>
    </source>
</evidence>
<reference evidence="4" key="1">
    <citation type="submission" date="2025-08" db="UniProtKB">
        <authorList>
            <consortium name="Ensembl"/>
        </authorList>
    </citation>
    <scope>IDENTIFICATION</scope>
</reference>
<feature type="domain" description="IL-3 receptor alpha chain N-terminal" evidence="3">
    <location>
        <begin position="36"/>
        <end position="74"/>
    </location>
</feature>